<organism evidence="6 7">
    <name type="scientific">Methylobacterium isbiliense</name>
    <dbReference type="NCBI Taxonomy" id="315478"/>
    <lineage>
        <taxon>Bacteria</taxon>
        <taxon>Pseudomonadati</taxon>
        <taxon>Pseudomonadota</taxon>
        <taxon>Alphaproteobacteria</taxon>
        <taxon>Hyphomicrobiales</taxon>
        <taxon>Methylobacteriaceae</taxon>
        <taxon>Methylobacterium</taxon>
    </lineage>
</organism>
<feature type="transmembrane region" description="Helical" evidence="4">
    <location>
        <begin position="242"/>
        <end position="263"/>
    </location>
</feature>
<reference evidence="6" key="1">
    <citation type="journal article" date="2021" name="Front. Microbiol.">
        <title>Comprehensive Comparative Genomics and Phenotyping of Methylobacterium Species.</title>
        <authorList>
            <person name="Alessa O."/>
            <person name="Ogura Y."/>
            <person name="Fujitani Y."/>
            <person name="Takami H."/>
            <person name="Hayashi T."/>
            <person name="Sahin N."/>
            <person name="Tani A."/>
        </authorList>
    </citation>
    <scope>NUCLEOTIDE SEQUENCE</scope>
    <source>
        <strain evidence="6">DSM 17168</strain>
    </source>
</reference>
<reference evidence="6" key="2">
    <citation type="submission" date="2021-08" db="EMBL/GenBank/DDBJ databases">
        <authorList>
            <person name="Tani A."/>
            <person name="Ola A."/>
            <person name="Ogura Y."/>
            <person name="Katsura K."/>
            <person name="Hayashi T."/>
        </authorList>
    </citation>
    <scope>NUCLEOTIDE SEQUENCE</scope>
    <source>
        <strain evidence="6">DSM 17168</strain>
    </source>
</reference>
<evidence type="ECO:0000256" key="4">
    <source>
        <dbReference type="SAM" id="Phobius"/>
    </source>
</evidence>
<comment type="caution">
    <text evidence="6">The sequence shown here is derived from an EMBL/GenBank/DDBJ whole genome shotgun (WGS) entry which is preliminary data.</text>
</comment>
<feature type="transmembrane region" description="Helical" evidence="4">
    <location>
        <begin position="7"/>
        <end position="28"/>
    </location>
</feature>
<feature type="transmembrane region" description="Helical" evidence="4">
    <location>
        <begin position="300"/>
        <end position="318"/>
    </location>
</feature>
<dbReference type="PROSITE" id="PS50850">
    <property type="entry name" value="MFS"/>
    <property type="match status" value="1"/>
</dbReference>
<dbReference type="EMBL" id="BPQQ01000073">
    <property type="protein sequence ID" value="GJE03341.1"/>
    <property type="molecule type" value="Genomic_DNA"/>
</dbReference>
<evidence type="ECO:0000313" key="7">
    <source>
        <dbReference type="Proteomes" id="UP001055153"/>
    </source>
</evidence>
<name>A0ABQ4SJF3_9HYPH</name>
<feature type="transmembrane region" description="Helical" evidence="4">
    <location>
        <begin position="135"/>
        <end position="156"/>
    </location>
</feature>
<dbReference type="PANTHER" id="PTHR11360:SF308">
    <property type="entry name" value="BLL3089 PROTEIN"/>
    <property type="match status" value="1"/>
</dbReference>
<feature type="transmembrane region" description="Helical" evidence="4">
    <location>
        <begin position="275"/>
        <end position="294"/>
    </location>
</feature>
<accession>A0ABQ4SJF3</accession>
<evidence type="ECO:0000259" key="5">
    <source>
        <dbReference type="PROSITE" id="PS50850"/>
    </source>
</evidence>
<dbReference type="RefSeq" id="WP_238240740.1">
    <property type="nucleotide sequence ID" value="NZ_BPQQ01000073.1"/>
</dbReference>
<evidence type="ECO:0000256" key="1">
    <source>
        <dbReference type="ARBA" id="ARBA00022692"/>
    </source>
</evidence>
<keyword evidence="7" id="KW-1185">Reference proteome</keyword>
<feature type="transmembrane region" description="Helical" evidence="4">
    <location>
        <begin position="43"/>
        <end position="64"/>
    </location>
</feature>
<evidence type="ECO:0000313" key="6">
    <source>
        <dbReference type="EMBL" id="GJE03341.1"/>
    </source>
</evidence>
<dbReference type="Proteomes" id="UP001055153">
    <property type="component" value="Unassembled WGS sequence"/>
</dbReference>
<dbReference type="PANTHER" id="PTHR11360">
    <property type="entry name" value="MONOCARBOXYLATE TRANSPORTER"/>
    <property type="match status" value="1"/>
</dbReference>
<proteinExistence type="predicted"/>
<dbReference type="InterPro" id="IPR020846">
    <property type="entry name" value="MFS_dom"/>
</dbReference>
<gene>
    <name evidence="6" type="ORF">GMJLKIPL_5295</name>
</gene>
<keyword evidence="3 4" id="KW-0472">Membrane</keyword>
<dbReference type="InterPro" id="IPR011701">
    <property type="entry name" value="MFS"/>
</dbReference>
<feature type="transmembrane region" description="Helical" evidence="4">
    <location>
        <begin position="365"/>
        <end position="385"/>
    </location>
</feature>
<keyword evidence="1 4" id="KW-0812">Transmembrane</keyword>
<keyword evidence="2 4" id="KW-1133">Transmembrane helix</keyword>
<evidence type="ECO:0000256" key="2">
    <source>
        <dbReference type="ARBA" id="ARBA00022989"/>
    </source>
</evidence>
<protein>
    <recommendedName>
        <fullName evidence="5">Major facilitator superfamily (MFS) profile domain-containing protein</fullName>
    </recommendedName>
</protein>
<feature type="transmembrane region" description="Helical" evidence="4">
    <location>
        <begin position="213"/>
        <end position="236"/>
    </location>
</feature>
<feature type="transmembrane region" description="Helical" evidence="4">
    <location>
        <begin position="76"/>
        <end position="95"/>
    </location>
</feature>
<feature type="transmembrane region" description="Helical" evidence="4">
    <location>
        <begin position="162"/>
        <end position="185"/>
    </location>
</feature>
<dbReference type="InterPro" id="IPR036259">
    <property type="entry name" value="MFS_trans_sf"/>
</dbReference>
<evidence type="ECO:0000256" key="3">
    <source>
        <dbReference type="ARBA" id="ARBA00023136"/>
    </source>
</evidence>
<feature type="domain" description="Major facilitator superfamily (MFS) profile" evidence="5">
    <location>
        <begin position="6"/>
        <end position="389"/>
    </location>
</feature>
<dbReference type="InterPro" id="IPR050327">
    <property type="entry name" value="Proton-linked_MCT"/>
</dbReference>
<dbReference type="SUPFAM" id="SSF103473">
    <property type="entry name" value="MFS general substrate transporter"/>
    <property type="match status" value="1"/>
</dbReference>
<dbReference type="Gene3D" id="1.20.1250.20">
    <property type="entry name" value="MFS general substrate transporter like domains"/>
    <property type="match status" value="1"/>
</dbReference>
<sequence>MRDRPQLTVISALGVVQILTWGTSYYLLTVLAPPIAADTGWPLPWIVGSLSAGLLVSGLVSPRVGRAIGHYGGRPVLALATVVLALGLVVIGLAPALQVFFLGWLVLGAGMGAGLYDAAFATLGRLYGASARPAITTLTLWGGFASTVCWPLSAFLVEHLGWRGTCVAYAGLLLVVALPLVLLVLPDSPPLPTSDLGSSSVGPEPLTGRERRAFLLLAGILTLGGATTAIVSVHLLNLLQAQGASLAAAVSLGALVGPSQVAARVIEMANKGRHHPIWTLSAAMGLIALGLVLLWAGFPILAVALVLYGAGNGIYSIARGTLPLALFGPVRYAPLLGRLALPNLVAQALAPSLGAVVLAEGGAHVTLTVLAGLAVINLLLVGALWRERRAAPA</sequence>
<dbReference type="Pfam" id="PF07690">
    <property type="entry name" value="MFS_1"/>
    <property type="match status" value="1"/>
</dbReference>